<dbReference type="GeneID" id="63642557"/>
<dbReference type="RefSeq" id="YP_010038085.1">
    <property type="nucleotide sequence ID" value="NC_054149.1"/>
</dbReference>
<protein>
    <submittedName>
        <fullName evidence="1">Uncharacterized protein</fullName>
    </submittedName>
</protein>
<dbReference type="KEGG" id="vg:63642557"/>
<sequence length="558" mass="59581">MQGAALPLTGQEILELEQGGNSRQVRVMDLLPGFDDTLASDLASSGGAGLVGFLASEPYADGTIGGELNKIIDRLGDDFETFEDWGMVGDYVDQNNRGTDNQAAYRAMLTSGKTQFRASPGKKYYLGVLPAYGVQVSHGKPMVIDYNGAELIFDIAAPASGVVHRFYDTPCVALNFVIRNLKPVDVDPNRGLVAFNFFAKEKHTSGYVVVGKAYNCQSLVTIQSDPTTNPNHSWRISDVKVDVVTYDCYYGINCANNGDQLRGRCVSSGHRRAYFVYGVSNHDVLIFSLNQYVSTNDFIVTNYGVGPATTNINARLIKANWYAPALIGFTADEGVNSSAMVIRGVRVSALLFAGTKQDPTAFEIKHQIAGPGTIVPVSQGTLDGVEIEVNQDWMDLVPGRGKLLSVPTNFARIPRVKVNGGYVQQFGTQGIAIVTGEKFTVSNVSLGQTVTMTTRTMLGHMLGPCDFFAKFYLVGSVTVSGASAMFVDEFTVALSVNASGQLSIKNQTVTRTANSGASAVTTSLAAIAPATLRFTIAGNDAGAAATNIAAVCEILARQ</sequence>
<reference evidence="1 2" key="1">
    <citation type="submission" date="2020-06" db="EMBL/GenBank/DDBJ databases">
        <authorList>
            <person name="Persinger R.D."/>
            <person name="Temple L."/>
        </authorList>
    </citation>
    <scope>NUCLEOTIDE SEQUENCE [LARGE SCALE GENOMIC DNA]</scope>
</reference>
<evidence type="ECO:0000313" key="2">
    <source>
        <dbReference type="Proteomes" id="UP000514744"/>
    </source>
</evidence>
<dbReference type="EMBL" id="MT613935">
    <property type="protein sequence ID" value="QMP19178.1"/>
    <property type="molecule type" value="Genomic_DNA"/>
</dbReference>
<dbReference type="Proteomes" id="UP000514744">
    <property type="component" value="Segment"/>
</dbReference>
<keyword evidence="2" id="KW-1185">Reference proteome</keyword>
<proteinExistence type="predicted"/>
<organism evidence="1 2">
    <name type="scientific">Pseudomonas phage Persinger</name>
    <dbReference type="NCBI Taxonomy" id="2749430"/>
    <lineage>
        <taxon>Viruses</taxon>
        <taxon>Duplodnaviria</taxon>
        <taxon>Heunggongvirae</taxon>
        <taxon>Uroviricota</taxon>
        <taxon>Caudoviricetes</taxon>
        <taxon>Harrisonburgvirus</taxon>
        <taxon>Harrisonburgvirus persinger</taxon>
    </lineage>
</organism>
<name>A0A7D7ESR3_9CAUD</name>
<evidence type="ECO:0000313" key="1">
    <source>
        <dbReference type="EMBL" id="QMP19178.1"/>
    </source>
</evidence>
<accession>A0A7D7ESR3</accession>